<evidence type="ECO:0000256" key="1">
    <source>
        <dbReference type="SAM" id="Phobius"/>
    </source>
</evidence>
<gene>
    <name evidence="2" type="ORF">TRIADDRAFT_64273</name>
</gene>
<dbReference type="InParanoid" id="B3S857"/>
<feature type="transmembrane region" description="Helical" evidence="1">
    <location>
        <begin position="73"/>
        <end position="95"/>
    </location>
</feature>
<accession>B3S857</accession>
<dbReference type="GeneID" id="6757682"/>
<keyword evidence="1" id="KW-1133">Transmembrane helix</keyword>
<dbReference type="PhylomeDB" id="B3S857"/>
<feature type="transmembrane region" description="Helical" evidence="1">
    <location>
        <begin position="107"/>
        <end position="130"/>
    </location>
</feature>
<feature type="transmembrane region" description="Helical" evidence="1">
    <location>
        <begin position="252"/>
        <end position="274"/>
    </location>
</feature>
<dbReference type="HOGENOM" id="CLU_057402_0_0_1"/>
<feature type="transmembrane region" description="Helical" evidence="1">
    <location>
        <begin position="295"/>
        <end position="314"/>
    </location>
</feature>
<feature type="transmembrane region" description="Helical" evidence="1">
    <location>
        <begin position="211"/>
        <end position="232"/>
    </location>
</feature>
<dbReference type="AlphaFoldDB" id="B3S857"/>
<keyword evidence="1" id="KW-0812">Transmembrane</keyword>
<proteinExistence type="predicted"/>
<evidence type="ECO:0000313" key="3">
    <source>
        <dbReference type="Proteomes" id="UP000009022"/>
    </source>
</evidence>
<dbReference type="EMBL" id="DS985255">
    <property type="protein sequence ID" value="EDV21140.1"/>
    <property type="molecule type" value="Genomic_DNA"/>
</dbReference>
<keyword evidence="1" id="KW-0472">Membrane</keyword>
<feature type="transmembrane region" description="Helical" evidence="1">
    <location>
        <begin position="44"/>
        <end position="61"/>
    </location>
</feature>
<feature type="transmembrane region" description="Helical" evidence="1">
    <location>
        <begin position="151"/>
        <end position="173"/>
    </location>
</feature>
<protein>
    <submittedName>
        <fullName evidence="2">Uncharacterized protein</fullName>
    </submittedName>
</protein>
<evidence type="ECO:0000313" key="2">
    <source>
        <dbReference type="EMBL" id="EDV21140.1"/>
    </source>
</evidence>
<dbReference type="Proteomes" id="UP000009022">
    <property type="component" value="Unassembled WGS sequence"/>
</dbReference>
<keyword evidence="3" id="KW-1185">Reference proteome</keyword>
<feature type="transmembrane region" description="Helical" evidence="1">
    <location>
        <begin position="353"/>
        <end position="378"/>
    </location>
</feature>
<feature type="transmembrane region" description="Helical" evidence="1">
    <location>
        <begin position="320"/>
        <end position="341"/>
    </location>
</feature>
<dbReference type="CTD" id="6757682"/>
<reference evidence="2 3" key="1">
    <citation type="journal article" date="2008" name="Nature">
        <title>The Trichoplax genome and the nature of placozoans.</title>
        <authorList>
            <person name="Srivastava M."/>
            <person name="Begovic E."/>
            <person name="Chapman J."/>
            <person name="Putnam N.H."/>
            <person name="Hellsten U."/>
            <person name="Kawashima T."/>
            <person name="Kuo A."/>
            <person name="Mitros T."/>
            <person name="Salamov A."/>
            <person name="Carpenter M.L."/>
            <person name="Signorovitch A.Y."/>
            <person name="Moreno M.A."/>
            <person name="Kamm K."/>
            <person name="Grimwood J."/>
            <person name="Schmutz J."/>
            <person name="Shapiro H."/>
            <person name="Grigoriev I.V."/>
            <person name="Buss L.W."/>
            <person name="Schierwater B."/>
            <person name="Dellaporta S.L."/>
            <person name="Rokhsar D.S."/>
        </authorList>
    </citation>
    <scope>NUCLEOTIDE SEQUENCE [LARGE SCALE GENOMIC DNA]</scope>
    <source>
        <strain evidence="2 3">Grell-BS-1999</strain>
    </source>
</reference>
<name>B3S857_TRIAD</name>
<organism evidence="2 3">
    <name type="scientific">Trichoplax adhaerens</name>
    <name type="common">Trichoplax reptans</name>
    <dbReference type="NCBI Taxonomy" id="10228"/>
    <lineage>
        <taxon>Eukaryota</taxon>
        <taxon>Metazoa</taxon>
        <taxon>Placozoa</taxon>
        <taxon>Uniplacotomia</taxon>
        <taxon>Trichoplacea</taxon>
        <taxon>Trichoplacidae</taxon>
        <taxon>Trichoplax</taxon>
    </lineage>
</organism>
<feature type="transmembrane region" description="Helical" evidence="1">
    <location>
        <begin position="179"/>
        <end position="199"/>
    </location>
</feature>
<dbReference type="RefSeq" id="XP_002116470.1">
    <property type="nucleotide sequence ID" value="XM_002116434.1"/>
</dbReference>
<feature type="transmembrane region" description="Helical" evidence="1">
    <location>
        <begin position="390"/>
        <end position="412"/>
    </location>
</feature>
<dbReference type="KEGG" id="tad:TRIADDRAFT_64273"/>
<sequence length="434" mass="47284">MASGRLFGGILIFFALATIGTGITSYSLNAAMFKIYISPLLFDPAWSANFAIVLGIFLLRVRDLTMTSPSEAASLLSLSIMSAVISSASTARLFIDLFENDYNQIRYSMPTGFQIASTLVIDFVSLVIVVKQGKLLSSQEGQQSHRGISKFPLSIVMIITGGIIYGLGLAIFSERFFNFSVISLHFQGVVIFVTGILGLITHKKNTDEMNVWYRVFATLASGVSLSGMVVLVQTLVHYVNNIQDSEWSRADFTVLTLCQAAFIIIGFVTSMLAIDASRFPADDQNIAEYSDPINVGILVSGLLASGIAAFMVAIMNFSTYGYIALMAGAMAYTSSRIGYAIQTTKSTVLKHPYLAVNLLTHVETLFSIGLIIFNYIALPFSSSAIIETSYAYNYIFMGISIASMVPITLLTAKAVYESYKEPQESLILDDNPDI</sequence>